<sequence length="307" mass="32671">MFRPGSPLPSTGRAAESTTDGARPGQPRPMEDTRQPSAAERVRTLVESNASAALNIPGTDLDELGASAPAARTVTPDGDVLLLVPGDSPAARAAAHAQDDDLTAVIEITDVAPVAVPHRIRGRGWVAGWLTPVRNEERAACAMLLAEQHPLGALLEIQGGLGIDEALDQACASGDFGRPAWMLLRLEVGEAAVDDLWGAEQVEPDDFAEAEADPLAPHETDLLQHLAAAHSDQVRGLCALLGDRTGEACGLDDRAVPVALDRFGLRVRFTDVDNRSFDARFDFPEPVRDVVGLRRAMHTLFEAAHES</sequence>
<dbReference type="PANTHER" id="PTHR13343:SF24">
    <property type="entry name" value="OS07G0573800 PROTEIN"/>
    <property type="match status" value="1"/>
</dbReference>
<dbReference type="RefSeq" id="WP_240483498.1">
    <property type="nucleotide sequence ID" value="NZ_JBEZHZ010000013.1"/>
</dbReference>
<keyword evidence="4" id="KW-1185">Reference proteome</keyword>
<reference evidence="3 4" key="1">
    <citation type="submission" date="2024-10" db="EMBL/GenBank/DDBJ databases">
        <title>The Natural Products Discovery Center: Release of the First 8490 Sequenced Strains for Exploring Actinobacteria Biosynthetic Diversity.</title>
        <authorList>
            <person name="Kalkreuter E."/>
            <person name="Kautsar S.A."/>
            <person name="Yang D."/>
            <person name="Bader C.D."/>
            <person name="Teijaro C.N."/>
            <person name="Fluegel L."/>
            <person name="Davis C.M."/>
            <person name="Simpson J.R."/>
            <person name="Lauterbach L."/>
            <person name="Steele A.D."/>
            <person name="Gui C."/>
            <person name="Meng S."/>
            <person name="Li G."/>
            <person name="Viehrig K."/>
            <person name="Ye F."/>
            <person name="Su P."/>
            <person name="Kiefer A.F."/>
            <person name="Nichols A."/>
            <person name="Cepeda A.J."/>
            <person name="Yan W."/>
            <person name="Fan B."/>
            <person name="Jiang Y."/>
            <person name="Adhikari A."/>
            <person name="Zheng C.-J."/>
            <person name="Schuster L."/>
            <person name="Cowan T.M."/>
            <person name="Smanski M.J."/>
            <person name="Chevrette M.G."/>
            <person name="De Carvalho L.P.S."/>
            <person name="Shen B."/>
        </authorList>
    </citation>
    <scope>NUCLEOTIDE SEQUENCE [LARGE SCALE GENOMIC DNA]</scope>
    <source>
        <strain evidence="3 4">NPDC020327</strain>
    </source>
</reference>
<organism evidence="3 4">
    <name type="scientific">Streptomyces pathocidini</name>
    <dbReference type="NCBI Taxonomy" id="1650571"/>
    <lineage>
        <taxon>Bacteria</taxon>
        <taxon>Bacillati</taxon>
        <taxon>Actinomycetota</taxon>
        <taxon>Actinomycetes</taxon>
        <taxon>Kitasatosporales</taxon>
        <taxon>Streptomycetaceae</taxon>
        <taxon>Streptomyces</taxon>
    </lineage>
</organism>
<proteinExistence type="predicted"/>
<dbReference type="Pfam" id="PF10615">
    <property type="entry name" value="DUF2470"/>
    <property type="match status" value="1"/>
</dbReference>
<dbReference type="Proteomes" id="UP001611548">
    <property type="component" value="Unassembled WGS sequence"/>
</dbReference>
<dbReference type="Gene3D" id="3.20.180.10">
    <property type="entry name" value="PNP-oxidase-like"/>
    <property type="match status" value="1"/>
</dbReference>
<gene>
    <name evidence="3" type="ORF">ACH429_12130</name>
</gene>
<dbReference type="InterPro" id="IPR019595">
    <property type="entry name" value="DUF2470"/>
</dbReference>
<dbReference type="InterPro" id="IPR037119">
    <property type="entry name" value="Haem_oxidase_HugZ-like_sf"/>
</dbReference>
<name>A0ABW7UQD9_9ACTN</name>
<dbReference type="EMBL" id="JBIRWE010000004">
    <property type="protein sequence ID" value="MFI1964840.1"/>
    <property type="molecule type" value="Genomic_DNA"/>
</dbReference>
<evidence type="ECO:0000256" key="1">
    <source>
        <dbReference type="SAM" id="MobiDB-lite"/>
    </source>
</evidence>
<evidence type="ECO:0000313" key="3">
    <source>
        <dbReference type="EMBL" id="MFI1964840.1"/>
    </source>
</evidence>
<dbReference type="SUPFAM" id="SSF50475">
    <property type="entry name" value="FMN-binding split barrel"/>
    <property type="match status" value="1"/>
</dbReference>
<evidence type="ECO:0000313" key="4">
    <source>
        <dbReference type="Proteomes" id="UP001611548"/>
    </source>
</evidence>
<feature type="compositionally biased region" description="Basic and acidic residues" evidence="1">
    <location>
        <begin position="29"/>
        <end position="40"/>
    </location>
</feature>
<protein>
    <submittedName>
        <fullName evidence="3">DUF2470 domain-containing protein</fullName>
    </submittedName>
</protein>
<dbReference type="PANTHER" id="PTHR13343">
    <property type="entry name" value="CREG1 PROTEIN"/>
    <property type="match status" value="1"/>
</dbReference>
<comment type="caution">
    <text evidence="3">The sequence shown here is derived from an EMBL/GenBank/DDBJ whole genome shotgun (WGS) entry which is preliminary data.</text>
</comment>
<accession>A0ABW7UQD9</accession>
<evidence type="ECO:0000259" key="2">
    <source>
        <dbReference type="Pfam" id="PF10615"/>
    </source>
</evidence>
<feature type="region of interest" description="Disordered" evidence="1">
    <location>
        <begin position="1"/>
        <end position="40"/>
    </location>
</feature>
<feature type="domain" description="DUF2470" evidence="2">
    <location>
        <begin position="221"/>
        <end position="297"/>
    </location>
</feature>